<comment type="caution">
    <text evidence="5">The sequence shown here is derived from an EMBL/GenBank/DDBJ whole genome shotgun (WGS) entry which is preliminary data.</text>
</comment>
<sequence>MKKNIFIYIVAALFVTSCGTKEVKENKEATESTSNTVELTDKQLKQLDITTGTLVYTSFQGNVEASGRLQTSPQGEASVAPKIGATVQRILVREGQEVSKGQILAYLSHPDLIDIQSRYLTAVNRRDYLYREYIRQSKMMNERVGVGKDFDRTKSELQIANSELSMLSTQMQQLGISPSAVRDGKASTNIAVRSPIAGTIEQINVEIGQYAAPETVMIRIVNTQSIFAELQVYQRDIPKLQKNQEVILQTQTDGGQVYNGKVFSIGSTFDSNTQAVPVRVNIYSKKDALIAGLYVEARIATKATKMKAVPAEAIVDDAGNSYIFTATKVKGNWRFTPLAVKKIKEENGMVAVQPVQNNAKIDIVALSGAYYLLSDMKKGETGEE</sequence>
<keyword evidence="2" id="KW-0813">Transport</keyword>
<dbReference type="SUPFAM" id="SSF111369">
    <property type="entry name" value="HlyD-like secretion proteins"/>
    <property type="match status" value="1"/>
</dbReference>
<keyword evidence="6" id="KW-1185">Reference proteome</keyword>
<dbReference type="RefSeq" id="WP_158267694.1">
    <property type="nucleotide sequence ID" value="NZ_CABFMA010000025.1"/>
</dbReference>
<organism evidence="5 6">
    <name type="scientific">Prevotella melaninogenica</name>
    <dbReference type="NCBI Taxonomy" id="28132"/>
    <lineage>
        <taxon>Bacteria</taxon>
        <taxon>Pseudomonadati</taxon>
        <taxon>Bacteroidota</taxon>
        <taxon>Bacteroidia</taxon>
        <taxon>Bacteroidales</taxon>
        <taxon>Prevotellaceae</taxon>
        <taxon>Prevotella</taxon>
    </lineage>
</organism>
<dbReference type="PROSITE" id="PS51257">
    <property type="entry name" value="PROKAR_LIPOPROTEIN"/>
    <property type="match status" value="1"/>
</dbReference>
<dbReference type="InterPro" id="IPR006143">
    <property type="entry name" value="RND_pump_MFP"/>
</dbReference>
<feature type="domain" description="CusB-like beta-barrel" evidence="3">
    <location>
        <begin position="228"/>
        <end position="302"/>
    </location>
</feature>
<gene>
    <name evidence="5" type="ORF">KZO77_12585</name>
</gene>
<evidence type="ECO:0000259" key="4">
    <source>
        <dbReference type="Pfam" id="PF25973"/>
    </source>
</evidence>
<dbReference type="InterPro" id="IPR058792">
    <property type="entry name" value="Beta-barrel_RND_2"/>
</dbReference>
<evidence type="ECO:0000313" key="6">
    <source>
        <dbReference type="Proteomes" id="UP000812077"/>
    </source>
</evidence>
<reference evidence="5 6" key="1">
    <citation type="submission" date="2021-07" db="EMBL/GenBank/DDBJ databases">
        <title>Genomic diversity and antimicrobial resistance of Prevotella spp. isolated from chronic lung disease airways.</title>
        <authorList>
            <person name="Webb K.A."/>
            <person name="Olagoke O.S."/>
            <person name="Baird T."/>
            <person name="Neill J."/>
            <person name="Pham A."/>
            <person name="Wells T.J."/>
            <person name="Ramsay K.A."/>
            <person name="Bell S.C."/>
            <person name="Sarovich D.S."/>
            <person name="Price E.P."/>
        </authorList>
    </citation>
    <scope>NUCLEOTIDE SEQUENCE [LARGE SCALE GENOMIC DNA]</scope>
    <source>
        <strain evidence="5 6">SCHI0027.S.6</strain>
    </source>
</reference>
<feature type="domain" description="CzcB-like barrel-sandwich hybrid" evidence="4">
    <location>
        <begin position="77"/>
        <end position="220"/>
    </location>
</feature>
<dbReference type="PANTHER" id="PTHR30097">
    <property type="entry name" value="CATION EFFLUX SYSTEM PROTEIN CUSB"/>
    <property type="match status" value="1"/>
</dbReference>
<dbReference type="Pfam" id="PF25973">
    <property type="entry name" value="BSH_CzcB"/>
    <property type="match status" value="1"/>
</dbReference>
<dbReference type="EMBL" id="JAHXCP010000036">
    <property type="protein sequence ID" value="MBW4755845.1"/>
    <property type="molecule type" value="Genomic_DNA"/>
</dbReference>
<comment type="similarity">
    <text evidence="1">Belongs to the membrane fusion protein (MFP) (TC 8.A.1) family.</text>
</comment>
<evidence type="ECO:0000256" key="2">
    <source>
        <dbReference type="ARBA" id="ARBA00022448"/>
    </source>
</evidence>
<dbReference type="Gene3D" id="2.40.30.170">
    <property type="match status" value="1"/>
</dbReference>
<dbReference type="Pfam" id="PF25954">
    <property type="entry name" value="Beta-barrel_RND_2"/>
    <property type="match status" value="1"/>
</dbReference>
<dbReference type="PANTHER" id="PTHR30097:SF4">
    <property type="entry name" value="SLR6042 PROTEIN"/>
    <property type="match status" value="1"/>
</dbReference>
<dbReference type="InterPro" id="IPR058647">
    <property type="entry name" value="BSH_CzcB-like"/>
</dbReference>
<dbReference type="Gene3D" id="2.40.50.100">
    <property type="match status" value="1"/>
</dbReference>
<accession>A0ABS6Y8M5</accession>
<dbReference type="InterPro" id="IPR051909">
    <property type="entry name" value="MFP_Cation_Efflux"/>
</dbReference>
<name>A0ABS6Y8M5_9BACT</name>
<protein>
    <submittedName>
        <fullName evidence="5">Efflux RND transporter periplasmic adaptor subunit</fullName>
    </submittedName>
</protein>
<dbReference type="NCBIfam" id="TIGR01730">
    <property type="entry name" value="RND_mfp"/>
    <property type="match status" value="1"/>
</dbReference>
<evidence type="ECO:0000259" key="3">
    <source>
        <dbReference type="Pfam" id="PF25954"/>
    </source>
</evidence>
<evidence type="ECO:0000256" key="1">
    <source>
        <dbReference type="ARBA" id="ARBA00009477"/>
    </source>
</evidence>
<proteinExistence type="inferred from homology"/>
<dbReference type="Proteomes" id="UP000812077">
    <property type="component" value="Unassembled WGS sequence"/>
</dbReference>
<evidence type="ECO:0000313" key="5">
    <source>
        <dbReference type="EMBL" id="MBW4755845.1"/>
    </source>
</evidence>